<feature type="compositionally biased region" description="Basic and acidic residues" evidence="1">
    <location>
        <begin position="576"/>
        <end position="590"/>
    </location>
</feature>
<evidence type="ECO:0000256" key="1">
    <source>
        <dbReference type="SAM" id="MobiDB-lite"/>
    </source>
</evidence>
<keyword evidence="3" id="KW-1185">Reference proteome</keyword>
<dbReference type="RefSeq" id="WP_355668292.1">
    <property type="nucleotide sequence ID" value="NZ_JBEXRX010000237.1"/>
</dbReference>
<evidence type="ECO:0000313" key="3">
    <source>
        <dbReference type="Proteomes" id="UP001550348"/>
    </source>
</evidence>
<proteinExistence type="predicted"/>
<name>A0ABV2VXU6_9ACTN</name>
<reference evidence="2 3" key="1">
    <citation type="submission" date="2024-06" db="EMBL/GenBank/DDBJ databases">
        <title>The Natural Products Discovery Center: Release of the First 8490 Sequenced Strains for Exploring Actinobacteria Biosynthetic Diversity.</title>
        <authorList>
            <person name="Kalkreuter E."/>
            <person name="Kautsar S.A."/>
            <person name="Yang D."/>
            <person name="Bader C.D."/>
            <person name="Teijaro C.N."/>
            <person name="Fluegel L."/>
            <person name="Davis C.M."/>
            <person name="Simpson J.R."/>
            <person name="Lauterbach L."/>
            <person name="Steele A.D."/>
            <person name="Gui C."/>
            <person name="Meng S."/>
            <person name="Li G."/>
            <person name="Viehrig K."/>
            <person name="Ye F."/>
            <person name="Su P."/>
            <person name="Kiefer A.F."/>
            <person name="Nichols A."/>
            <person name="Cepeda A.J."/>
            <person name="Yan W."/>
            <person name="Fan B."/>
            <person name="Jiang Y."/>
            <person name="Adhikari A."/>
            <person name="Zheng C.-J."/>
            <person name="Schuster L."/>
            <person name="Cowan T.M."/>
            <person name="Smanski M.J."/>
            <person name="Chevrette M.G."/>
            <person name="De Carvalho L.P.S."/>
            <person name="Shen B."/>
        </authorList>
    </citation>
    <scope>NUCLEOTIDE SEQUENCE [LARGE SCALE GENOMIC DNA]</scope>
    <source>
        <strain evidence="2 3">NPDC006286</strain>
    </source>
</reference>
<protein>
    <submittedName>
        <fullName evidence="2">Uncharacterized protein</fullName>
    </submittedName>
</protein>
<accession>A0ABV2VXU6</accession>
<feature type="compositionally biased region" description="Low complexity" evidence="1">
    <location>
        <begin position="630"/>
        <end position="640"/>
    </location>
</feature>
<evidence type="ECO:0000313" key="2">
    <source>
        <dbReference type="EMBL" id="MEU0156807.1"/>
    </source>
</evidence>
<organism evidence="2 3">
    <name type="scientific">Micromonospora fulviviridis</name>
    <dbReference type="NCBI Taxonomy" id="47860"/>
    <lineage>
        <taxon>Bacteria</taxon>
        <taxon>Bacillati</taxon>
        <taxon>Actinomycetota</taxon>
        <taxon>Actinomycetes</taxon>
        <taxon>Micromonosporales</taxon>
        <taxon>Micromonosporaceae</taxon>
        <taxon>Micromonospora</taxon>
    </lineage>
</organism>
<feature type="region of interest" description="Disordered" evidence="1">
    <location>
        <begin position="418"/>
        <end position="447"/>
    </location>
</feature>
<gene>
    <name evidence="2" type="ORF">ABZ071_34065</name>
</gene>
<feature type="region of interest" description="Disordered" evidence="1">
    <location>
        <begin position="571"/>
        <end position="592"/>
    </location>
</feature>
<comment type="caution">
    <text evidence="2">The sequence shown here is derived from an EMBL/GenBank/DDBJ whole genome shotgun (WGS) entry which is preliminary data.</text>
</comment>
<dbReference type="EMBL" id="JBEXRX010000237">
    <property type="protein sequence ID" value="MEU0156807.1"/>
    <property type="molecule type" value="Genomic_DNA"/>
</dbReference>
<sequence>MSPDTPACRAGSPRPLERPAVPLTDQRLLVETTRTGQARLVAPPGARRRPVYPTGVQTPCVACAAAGVDRQGLPRDGAESDALCIPCWRGRTERQHRRLVAELLDDVDTRCAACGDPEPSPACWLCGYSWLATARAEFERDQAAEAAAVDERLALLAERAEVDDRVAELTAWVQRLRATVESYAAGGGRGRAVELLAELLARDAAARASRRGRPSMLARVAGVLAVDADYRTGRRALPGRDRSAHLAGCTERAVTAAWARAEALGWAKRTHQGGKLSLAERTELGRYNNRAEFDLVPLHHGDPAARAPYVPVALLVLDDLLQHALALLADAEDDVDALVARTGAVVDHAGLVRRAQLRVAAATARETLLADVESIAVAQIETGNFFPPRSASQGEYFSSCLSRGFSCSPAISYSGRVGRTSRREERASRSPMRSGPAGSGCDRSHPLRRPRTRYVACPPTHRPPGWAYDLARALRRRWTWLQDEILPRVAATLGAALSEEWTVEALDGWVRRARGGRGLLAAPDNPCGYLKWVLEEALTGPVAPPYPARRHAEHRRRAAVEAAGAAAGKLATARTGWDDRDQAARAEHAGRGSARHAALAAAAAAARGDHATARAISAADVDDWPEVAQPGAGLPPGLAP</sequence>
<dbReference type="Proteomes" id="UP001550348">
    <property type="component" value="Unassembled WGS sequence"/>
</dbReference>
<feature type="region of interest" description="Disordered" evidence="1">
    <location>
        <begin position="611"/>
        <end position="640"/>
    </location>
</feature>